<dbReference type="PANTHER" id="PTHR23508:SF10">
    <property type="entry name" value="CARBOXYLIC ACID TRANSPORTER PROTEIN HOMOLOG"/>
    <property type="match status" value="1"/>
</dbReference>
<dbReference type="Pfam" id="PF00083">
    <property type="entry name" value="Sugar_tr"/>
    <property type="match status" value="1"/>
</dbReference>
<evidence type="ECO:0000256" key="5">
    <source>
        <dbReference type="SAM" id="Phobius"/>
    </source>
</evidence>
<dbReference type="InterPro" id="IPR005829">
    <property type="entry name" value="Sugar_transporter_CS"/>
</dbReference>
<feature type="transmembrane region" description="Helical" evidence="5">
    <location>
        <begin position="434"/>
        <end position="454"/>
    </location>
</feature>
<feature type="transmembrane region" description="Helical" evidence="5">
    <location>
        <begin position="190"/>
        <end position="208"/>
    </location>
</feature>
<comment type="subcellular location">
    <subcellularLocation>
        <location evidence="1">Cell membrane</location>
        <topology evidence="1">Multi-pass membrane protein</topology>
    </subcellularLocation>
</comment>
<dbReference type="GO" id="GO:0005886">
    <property type="term" value="C:plasma membrane"/>
    <property type="evidence" value="ECO:0007669"/>
    <property type="project" value="UniProtKB-SubCell"/>
</dbReference>
<proteinExistence type="predicted"/>
<dbReference type="SUPFAM" id="SSF103473">
    <property type="entry name" value="MFS general substrate transporter"/>
    <property type="match status" value="1"/>
</dbReference>
<feature type="transmembrane region" description="Helical" evidence="5">
    <location>
        <begin position="275"/>
        <end position="299"/>
    </location>
</feature>
<evidence type="ECO:0000256" key="2">
    <source>
        <dbReference type="ARBA" id="ARBA00022692"/>
    </source>
</evidence>
<keyword evidence="3 5" id="KW-1133">Transmembrane helix</keyword>
<dbReference type="GO" id="GO:0046943">
    <property type="term" value="F:carboxylic acid transmembrane transporter activity"/>
    <property type="evidence" value="ECO:0007669"/>
    <property type="project" value="TreeGrafter"/>
</dbReference>
<evidence type="ECO:0000256" key="3">
    <source>
        <dbReference type="ARBA" id="ARBA00022989"/>
    </source>
</evidence>
<dbReference type="EMBL" id="JAENJH010000001">
    <property type="protein sequence ID" value="MBK1783562.1"/>
    <property type="molecule type" value="Genomic_DNA"/>
</dbReference>
<dbReference type="CDD" id="cd17316">
    <property type="entry name" value="MFS_SV2_like"/>
    <property type="match status" value="1"/>
</dbReference>
<protein>
    <submittedName>
        <fullName evidence="7">MFS transporter</fullName>
    </submittedName>
</protein>
<accession>A0A934QLT9</accession>
<evidence type="ECO:0000313" key="8">
    <source>
        <dbReference type="Proteomes" id="UP000635245"/>
    </source>
</evidence>
<dbReference type="Proteomes" id="UP000635245">
    <property type="component" value="Unassembled WGS sequence"/>
</dbReference>
<dbReference type="PROSITE" id="PS00217">
    <property type="entry name" value="SUGAR_TRANSPORT_2"/>
    <property type="match status" value="1"/>
</dbReference>
<feature type="transmembrane region" description="Helical" evidence="5">
    <location>
        <begin position="311"/>
        <end position="334"/>
    </location>
</feature>
<evidence type="ECO:0000256" key="4">
    <source>
        <dbReference type="ARBA" id="ARBA00023136"/>
    </source>
</evidence>
<dbReference type="AlphaFoldDB" id="A0A934QLT9"/>
<keyword evidence="2 5" id="KW-0812">Transmembrane</keyword>
<feature type="domain" description="Major facilitator superfamily (MFS) profile" evidence="6">
    <location>
        <begin position="30"/>
        <end position="459"/>
    </location>
</feature>
<feature type="transmembrane region" description="Helical" evidence="5">
    <location>
        <begin position="96"/>
        <end position="115"/>
    </location>
</feature>
<feature type="transmembrane region" description="Helical" evidence="5">
    <location>
        <begin position="406"/>
        <end position="428"/>
    </location>
</feature>
<feature type="transmembrane region" description="Helical" evidence="5">
    <location>
        <begin position="341"/>
        <end position="360"/>
    </location>
</feature>
<feature type="transmembrane region" description="Helical" evidence="5">
    <location>
        <begin position="29"/>
        <end position="55"/>
    </location>
</feature>
<feature type="transmembrane region" description="Helical" evidence="5">
    <location>
        <begin position="61"/>
        <end position="84"/>
    </location>
</feature>
<dbReference type="RefSeq" id="WP_200314973.1">
    <property type="nucleotide sequence ID" value="NZ_JAENJH010000001.1"/>
</dbReference>
<evidence type="ECO:0000313" key="7">
    <source>
        <dbReference type="EMBL" id="MBK1783562.1"/>
    </source>
</evidence>
<dbReference type="Gene3D" id="1.20.1250.20">
    <property type="entry name" value="MFS general substrate transporter like domains"/>
    <property type="match status" value="1"/>
</dbReference>
<dbReference type="PROSITE" id="PS50850">
    <property type="entry name" value="MFS"/>
    <property type="match status" value="1"/>
</dbReference>
<gene>
    <name evidence="7" type="ORF">JHE00_04425</name>
</gene>
<reference evidence="7" key="1">
    <citation type="submission" date="2020-12" db="EMBL/GenBank/DDBJ databases">
        <title>Prauserella sp. ASG 168, a novel actinomycete isolated from cave rock.</title>
        <authorList>
            <person name="Suriyachadkun C."/>
        </authorList>
    </citation>
    <scope>NUCLEOTIDE SEQUENCE</scope>
    <source>
        <strain evidence="7">ASG 168</strain>
    </source>
</reference>
<feature type="transmembrane region" description="Helical" evidence="5">
    <location>
        <begin position="155"/>
        <end position="178"/>
    </location>
</feature>
<dbReference type="InterPro" id="IPR020846">
    <property type="entry name" value="MFS_dom"/>
</dbReference>
<feature type="transmembrane region" description="Helical" evidence="5">
    <location>
        <begin position="121"/>
        <end position="143"/>
    </location>
</feature>
<evidence type="ECO:0000259" key="6">
    <source>
        <dbReference type="PROSITE" id="PS50850"/>
    </source>
</evidence>
<evidence type="ECO:0000256" key="1">
    <source>
        <dbReference type="ARBA" id="ARBA00004651"/>
    </source>
</evidence>
<keyword evidence="8" id="KW-1185">Reference proteome</keyword>
<dbReference type="InterPro" id="IPR005828">
    <property type="entry name" value="MFS_sugar_transport-like"/>
</dbReference>
<feature type="transmembrane region" description="Helical" evidence="5">
    <location>
        <begin position="366"/>
        <end position="385"/>
    </location>
</feature>
<sequence>MSKKIILRHPSDVQRLINDGVIRHGNSRFIVIIALAGIFMDAFDFTSIAFGLTYVQEEFEFSALQLGFASGIILVGALIGSLSGGILMDRIGREKVFTADLVMLIVATLACALAPDPWTFIIARFLMGFAVGVDYPVALSFIAEYSDSRRKGSALNMYAPVWYVAVASTWLLLLIGYHIYGALGADISSLWRWVVGIGVVPAIIVLVLRRKYLTESASWLAQNGDLHRVAKVLRKAYGVDVEVAPDAVLTVEKTGVPARRAFNVLWTARYRMRTVLSLIVNFCQGLQYYAVGFSIGIVVEQVLGESVLTGILGPLVFNAIFGVAGGLVAVFAASRIGVRRLAIIGFCITMTSMVLVAILGRGLFPGAIVAACVCLGAFIFGHAAGPGTQGVVIATMSYPTSIRGTGVGFIQLGNRLGGTLGLVMWPVLTAALGLNALFVLAAAPLLGLLALLLIRWDPAKANVDDEDFEAREAAVRDHDKETI</sequence>
<organism evidence="7 8">
    <name type="scientific">Prauserella cavernicola</name>
    <dbReference type="NCBI Taxonomy" id="2800127"/>
    <lineage>
        <taxon>Bacteria</taxon>
        <taxon>Bacillati</taxon>
        <taxon>Actinomycetota</taxon>
        <taxon>Actinomycetes</taxon>
        <taxon>Pseudonocardiales</taxon>
        <taxon>Pseudonocardiaceae</taxon>
        <taxon>Prauserella</taxon>
    </lineage>
</organism>
<dbReference type="InterPro" id="IPR036259">
    <property type="entry name" value="MFS_trans_sf"/>
</dbReference>
<keyword evidence="4 5" id="KW-0472">Membrane</keyword>
<comment type="caution">
    <text evidence="7">The sequence shown here is derived from an EMBL/GenBank/DDBJ whole genome shotgun (WGS) entry which is preliminary data.</text>
</comment>
<dbReference type="PANTHER" id="PTHR23508">
    <property type="entry name" value="CARBOXYLIC ACID TRANSPORTER PROTEIN HOMOLOG"/>
    <property type="match status" value="1"/>
</dbReference>
<name>A0A934QLT9_9PSEU</name>